<accession>A0AAD5GP13</accession>
<comment type="caution">
    <text evidence="1">The sequence shown here is derived from an EMBL/GenBank/DDBJ whole genome shotgun (WGS) entry which is preliminary data.</text>
</comment>
<dbReference type="AlphaFoldDB" id="A0AAD5GP13"/>
<organism evidence="1 2">
    <name type="scientific">Ambrosia artemisiifolia</name>
    <name type="common">Common ragweed</name>
    <dbReference type="NCBI Taxonomy" id="4212"/>
    <lineage>
        <taxon>Eukaryota</taxon>
        <taxon>Viridiplantae</taxon>
        <taxon>Streptophyta</taxon>
        <taxon>Embryophyta</taxon>
        <taxon>Tracheophyta</taxon>
        <taxon>Spermatophyta</taxon>
        <taxon>Magnoliopsida</taxon>
        <taxon>eudicotyledons</taxon>
        <taxon>Gunneridae</taxon>
        <taxon>Pentapetalae</taxon>
        <taxon>asterids</taxon>
        <taxon>campanulids</taxon>
        <taxon>Asterales</taxon>
        <taxon>Asteraceae</taxon>
        <taxon>Asteroideae</taxon>
        <taxon>Heliantheae alliance</taxon>
        <taxon>Heliantheae</taxon>
        <taxon>Ambrosia</taxon>
    </lineage>
</organism>
<sequence>MENVPADVFFVQHMFIQQMFMSETGGGTDVYTVELQQQLNLFISVEGSDGQFSITFMFISVHQ</sequence>
<reference evidence="1" key="1">
    <citation type="submission" date="2022-06" db="EMBL/GenBank/DDBJ databases">
        <title>Uncovering the hologenomic basis of an extraordinary plant invasion.</title>
        <authorList>
            <person name="Bieker V.C."/>
            <person name="Martin M.D."/>
            <person name="Gilbert T."/>
            <person name="Hodgins K."/>
            <person name="Battlay P."/>
            <person name="Petersen B."/>
            <person name="Wilson J."/>
        </authorList>
    </citation>
    <scope>NUCLEOTIDE SEQUENCE</scope>
    <source>
        <strain evidence="1">AA19_3_7</strain>
        <tissue evidence="1">Leaf</tissue>
    </source>
</reference>
<name>A0AAD5GP13_AMBAR</name>
<evidence type="ECO:0000313" key="2">
    <source>
        <dbReference type="Proteomes" id="UP001206925"/>
    </source>
</evidence>
<keyword evidence="2" id="KW-1185">Reference proteome</keyword>
<dbReference type="EMBL" id="JAMZMK010006797">
    <property type="protein sequence ID" value="KAI7747296.1"/>
    <property type="molecule type" value="Genomic_DNA"/>
</dbReference>
<gene>
    <name evidence="1" type="ORF">M8C21_002967</name>
</gene>
<dbReference type="Proteomes" id="UP001206925">
    <property type="component" value="Unassembled WGS sequence"/>
</dbReference>
<evidence type="ECO:0000313" key="1">
    <source>
        <dbReference type="EMBL" id="KAI7747296.1"/>
    </source>
</evidence>
<proteinExistence type="predicted"/>
<protein>
    <submittedName>
        <fullName evidence="1">Uncharacterized protein</fullName>
    </submittedName>
</protein>